<gene>
    <name evidence="3" type="ORF">BE221DRAFT_204834</name>
</gene>
<protein>
    <submittedName>
        <fullName evidence="3">Inosine triphosphate pyrophosphatase</fullName>
    </submittedName>
</protein>
<dbReference type="Proteomes" id="UP000195557">
    <property type="component" value="Unassembled WGS sequence"/>
</dbReference>
<name>A0A1Y5IDD9_OSTTA</name>
<dbReference type="Pfam" id="PF01725">
    <property type="entry name" value="Ham1p_like"/>
    <property type="match status" value="1"/>
</dbReference>
<dbReference type="PANTHER" id="PTHR11067">
    <property type="entry name" value="INOSINE TRIPHOSPHATE PYROPHOSPHATASE/HAM1 PROTEIN"/>
    <property type="match status" value="1"/>
</dbReference>
<dbReference type="GO" id="GO:0009143">
    <property type="term" value="P:nucleoside triphosphate catabolic process"/>
    <property type="evidence" value="ECO:0007669"/>
    <property type="project" value="InterPro"/>
</dbReference>
<evidence type="ECO:0000313" key="3">
    <source>
        <dbReference type="EMBL" id="OUS47609.1"/>
    </source>
</evidence>
<dbReference type="Gene3D" id="3.90.950.10">
    <property type="match status" value="1"/>
</dbReference>
<dbReference type="eggNOG" id="KOG3222">
    <property type="taxonomic scope" value="Eukaryota"/>
</dbReference>
<dbReference type="InterPro" id="IPR002637">
    <property type="entry name" value="RdgB/HAM1"/>
</dbReference>
<evidence type="ECO:0000256" key="1">
    <source>
        <dbReference type="ARBA" id="ARBA00008023"/>
    </source>
</evidence>
<dbReference type="PANTHER" id="PTHR11067:SF9">
    <property type="entry name" value="INOSINE TRIPHOSPHATE PYROPHOSPHATASE"/>
    <property type="match status" value="1"/>
</dbReference>
<evidence type="ECO:0000256" key="2">
    <source>
        <dbReference type="ARBA" id="ARBA00022801"/>
    </source>
</evidence>
<keyword evidence="2" id="KW-0378">Hydrolase</keyword>
<dbReference type="AlphaFoldDB" id="A0A1Y5IDD9"/>
<dbReference type="GO" id="GO:0005737">
    <property type="term" value="C:cytoplasm"/>
    <property type="evidence" value="ECO:0007669"/>
    <property type="project" value="TreeGrafter"/>
</dbReference>
<comment type="similarity">
    <text evidence="1">Belongs to the HAM1 NTPase family.</text>
</comment>
<reference evidence="3" key="1">
    <citation type="submission" date="2017-04" db="EMBL/GenBank/DDBJ databases">
        <title>Population genomics of picophytoplankton unveils novel chromosome hypervariability.</title>
        <authorList>
            <consortium name="DOE Joint Genome Institute"/>
            <person name="Blanc-Mathieu R."/>
            <person name="Krasovec M."/>
            <person name="Hebrard M."/>
            <person name="Yau S."/>
            <person name="Desgranges E."/>
            <person name="Martin J."/>
            <person name="Schackwitz W."/>
            <person name="Kuo A."/>
            <person name="Salin G."/>
            <person name="Donnadieu C."/>
            <person name="Desdevises Y."/>
            <person name="Sanchez-Ferandin S."/>
            <person name="Moreau H."/>
            <person name="Rivals E."/>
            <person name="Grigoriev I.V."/>
            <person name="Grimsley N."/>
            <person name="Eyre-Walker A."/>
            <person name="Piganeau G."/>
        </authorList>
    </citation>
    <scope>NUCLEOTIDE SEQUENCE [LARGE SCALE GENOMIC DNA]</scope>
    <source>
        <strain evidence="3">RCC 1115</strain>
    </source>
</reference>
<accession>A0A1Y5IDD9</accession>
<dbReference type="SUPFAM" id="SSF52972">
    <property type="entry name" value="ITPase-like"/>
    <property type="match status" value="1"/>
</dbReference>
<proteinExistence type="inferred from homology"/>
<dbReference type="InterPro" id="IPR029001">
    <property type="entry name" value="ITPase-like_fam"/>
</dbReference>
<sequence length="242" mass="27110">MATVSAAKMRMRVLYGTGNAGKYAEASHVFKRADNVARADVVLTQVDFDTTEIQGNHEEISMRKCTEMASASVAMHAGQDFLLVEDVSLELEALNSFPGPYCKAMLEAIGPSGLWDLMSRYDNRRARVTCTVGAMDLLGRHWGEREVQIFSGSIHGVIVAPKGDVQHGKASWNSVFLPDGYDKTFGELQFHEQAEMSHRRIALERFLDVVSGPYPLWSRKEPTFEIRRRHSTRPSSVWNLSC</sequence>
<dbReference type="EMBL" id="KZ155778">
    <property type="protein sequence ID" value="OUS47609.1"/>
    <property type="molecule type" value="Genomic_DNA"/>
</dbReference>
<organism evidence="3">
    <name type="scientific">Ostreococcus tauri</name>
    <name type="common">Marine green alga</name>
    <dbReference type="NCBI Taxonomy" id="70448"/>
    <lineage>
        <taxon>Eukaryota</taxon>
        <taxon>Viridiplantae</taxon>
        <taxon>Chlorophyta</taxon>
        <taxon>Mamiellophyceae</taxon>
        <taxon>Mamiellales</taxon>
        <taxon>Bathycoccaceae</taxon>
        <taxon>Ostreococcus</taxon>
    </lineage>
</organism>
<dbReference type="GO" id="GO:0047429">
    <property type="term" value="F:nucleoside triphosphate diphosphatase activity"/>
    <property type="evidence" value="ECO:0007669"/>
    <property type="project" value="InterPro"/>
</dbReference>